<dbReference type="SMART" id="SM00913">
    <property type="entry name" value="IBN_N"/>
    <property type="match status" value="1"/>
</dbReference>
<dbReference type="Gene3D" id="3.40.50.300">
    <property type="entry name" value="P-loop containing nucleotide triphosphate hydrolases"/>
    <property type="match status" value="1"/>
</dbReference>
<dbReference type="Pfam" id="PF08389">
    <property type="entry name" value="Xpo1"/>
    <property type="match status" value="1"/>
</dbReference>
<accession>A0A482WNY4</accession>
<gene>
    <name evidence="9" type="ORF">LSTR_LSTR013710</name>
</gene>
<dbReference type="InterPro" id="IPR027417">
    <property type="entry name" value="P-loop_NTPase"/>
</dbReference>
<dbReference type="GO" id="GO:0008146">
    <property type="term" value="F:sulfotransferase activity"/>
    <property type="evidence" value="ECO:0007669"/>
    <property type="project" value="InterPro"/>
</dbReference>
<dbReference type="Proteomes" id="UP000291343">
    <property type="component" value="Unassembled WGS sequence"/>
</dbReference>
<dbReference type="InterPro" id="IPR013598">
    <property type="entry name" value="Exportin-1/Importin-b-like"/>
</dbReference>
<dbReference type="FunCoup" id="A0A482WNY4">
    <property type="interactions" value="2985"/>
</dbReference>
<dbReference type="PANTHER" id="PTHR11223">
    <property type="entry name" value="EXPORTIN 1/5"/>
    <property type="match status" value="1"/>
</dbReference>
<dbReference type="InterPro" id="IPR041123">
    <property type="entry name" value="CRM1_repeat"/>
</dbReference>
<proteinExistence type="inferred from homology"/>
<sequence length="1211" mass="139808">MSTVSTSAEAAQLLDFNQKMDINLLDKVVTAMYTGIGEQQRVAQELLTTLKEHPDAWTRVDTILEYSTNQQTKYFALQILEQVIKTRWKVLPRNQCEGIKKYIVGLIIKTSSDAESLEREKMYLNKLNMILVQVLKREWPKNWESFIPDIVGASKTNESLCQNNMEILKLLSEEVFDFSGGQLKQNKAKHLKDNMCSEFYQIFQLCQYVLDNSQNAPLVAATLETLLRFLNWIPLGYIFETKLIPTLICKFLSVSMFRNVTLKCLTEIAGVTVITDYDDMFVTLFTQTMTQLELMLPVTTNIKEAYSVGTNAEQNFIQNLAMFLCTFLKEHGFQIEKKPHLSETHLKALHYLVLISEVEEVEIFKICLEYWNDLAAELYRESPFSAQHPILLHSKYTATNTTTKTTTRRYFYSHVLPKVRYIMISRMAKPEEVLVVENDNGEVVREFMKDTDSINLYKNMRETLVYLTHLDYADTERVMTEKLQNQTHDGVQDMACDTFIKIAFKCKRHFVMVQTGEVVPFIDEILGTINTIICDLHSQQLGRIYLDMLNVYKVMSSNIISAIALNGESVTKQPLIKSMRVVKKETLKLISDWISLSTDHQMNFIPPLLNAVLMDYNRCSVPAAREPEVLSAMATIVNKLEDHITSQVPKIFDAVFECTLEMINKNFEEYPEHRTNFYLLLHAVNNHCFPAFLSIPPAQFKLVLDSIIWAFKHTMRNVADTGLNILYQLLLNVKQHEQAARSFYCTYFTDILQHVFSVLTDTSHTAGLNMHCTILAYMFRLVECSMLGVPTGQGTPAENVQFVQEFVANLLKNAFPHLTDNQIKITVQGMFNLNQDIPAFKEHMRDFLVQIRGEEKDEKKGEEERGRVVVRTGKDWKRSVRENEGRVEENGRERVMHIKYGRPEPVFAHKLDAIFKRKDCLIEVNPGCVLLPPKYQDIGERILNLELDAGSTWTQEMVWCICNDLDYERAQQPGIFRTPLIELTAVLGNEEGDWKEALGNSVDLVEAMPRGQPRFIKTHLPLELLPKQLATVKPKIVYVARNPKDMCVSYYHYCKLVHNLDGSFEDFCELFLANKAPYGPIWDHILGFWKLHNESDNVMFVKFEDMKKNHVQCIKDTSKFFNKPPLTDEQIQGLIDHLSFNKMKENPALNLEAFLKAKNGENFQSKDDNEKFIRKGVIGDWKNYMNPELSAKFDKWMEDNLKDTGLSFDMN</sequence>
<dbReference type="FunFam" id="1.25.10.10:FF:001255">
    <property type="entry name" value="Exportin 1"/>
    <property type="match status" value="1"/>
</dbReference>
<dbReference type="SMR" id="A0A482WNY4"/>
<dbReference type="Gene3D" id="1.25.10.10">
    <property type="entry name" value="Leucine-rich Repeat Variant"/>
    <property type="match status" value="1"/>
</dbReference>
<dbReference type="PANTHER" id="PTHR11223:SF2">
    <property type="entry name" value="EXPORTIN-1"/>
    <property type="match status" value="1"/>
</dbReference>
<keyword evidence="5" id="KW-0653">Protein transport</keyword>
<keyword evidence="4" id="KW-0509">mRNA transport</keyword>
<dbReference type="STRING" id="195883.A0A482WNY4"/>
<dbReference type="Pfam" id="PF03810">
    <property type="entry name" value="IBN_N"/>
    <property type="match status" value="1"/>
</dbReference>
<evidence type="ECO:0000256" key="4">
    <source>
        <dbReference type="ARBA" id="ARBA00022816"/>
    </source>
</evidence>
<dbReference type="GO" id="GO:0006611">
    <property type="term" value="P:protein export from nucleus"/>
    <property type="evidence" value="ECO:0007669"/>
    <property type="project" value="InterPro"/>
</dbReference>
<evidence type="ECO:0000256" key="3">
    <source>
        <dbReference type="ARBA" id="ARBA00022448"/>
    </source>
</evidence>
<dbReference type="EMBL" id="QKKF02028881">
    <property type="protein sequence ID" value="RZF35299.1"/>
    <property type="molecule type" value="Genomic_DNA"/>
</dbReference>
<dbReference type="InterPro" id="IPR011989">
    <property type="entry name" value="ARM-like"/>
</dbReference>
<keyword evidence="3" id="KW-0813">Transport</keyword>
<dbReference type="Pfam" id="PF00685">
    <property type="entry name" value="Sulfotransfer_1"/>
    <property type="match status" value="1"/>
</dbReference>
<dbReference type="GO" id="GO:0031267">
    <property type="term" value="F:small GTPase binding"/>
    <property type="evidence" value="ECO:0007669"/>
    <property type="project" value="InterPro"/>
</dbReference>
<dbReference type="GO" id="GO:0005634">
    <property type="term" value="C:nucleus"/>
    <property type="evidence" value="ECO:0007669"/>
    <property type="project" value="UniProtKB-SubCell"/>
</dbReference>
<dbReference type="SUPFAM" id="SSF52540">
    <property type="entry name" value="P-loop containing nucleoside triphosphate hydrolases"/>
    <property type="match status" value="1"/>
</dbReference>
<reference evidence="9 10" key="1">
    <citation type="journal article" date="2017" name="Gigascience">
        <title>Genome sequence of the small brown planthopper, Laodelphax striatellus.</title>
        <authorList>
            <person name="Zhu J."/>
            <person name="Jiang F."/>
            <person name="Wang X."/>
            <person name="Yang P."/>
            <person name="Bao Y."/>
            <person name="Zhao W."/>
            <person name="Wang W."/>
            <person name="Lu H."/>
            <person name="Wang Q."/>
            <person name="Cui N."/>
            <person name="Li J."/>
            <person name="Chen X."/>
            <person name="Luo L."/>
            <person name="Yu J."/>
            <person name="Kang L."/>
            <person name="Cui F."/>
        </authorList>
    </citation>
    <scope>NUCLEOTIDE SEQUENCE [LARGE SCALE GENOMIC DNA]</scope>
    <source>
        <strain evidence="9">Lst14</strain>
    </source>
</reference>
<dbReference type="Pfam" id="PF18784">
    <property type="entry name" value="CRM1_repeat_2"/>
    <property type="match status" value="1"/>
</dbReference>
<evidence type="ECO:0000256" key="7">
    <source>
        <dbReference type="ARBA" id="ARBA00073514"/>
    </source>
</evidence>
<dbReference type="OrthoDB" id="27218at2759"/>
<dbReference type="Pfam" id="PF08767">
    <property type="entry name" value="CRM1_C"/>
    <property type="match status" value="1"/>
</dbReference>
<dbReference type="GO" id="GO:0051028">
    <property type="term" value="P:mRNA transport"/>
    <property type="evidence" value="ECO:0007669"/>
    <property type="project" value="UniProtKB-KW"/>
</dbReference>
<organism evidence="9 10">
    <name type="scientific">Laodelphax striatellus</name>
    <name type="common">Small brown planthopper</name>
    <name type="synonym">Delphax striatella</name>
    <dbReference type="NCBI Taxonomy" id="195883"/>
    <lineage>
        <taxon>Eukaryota</taxon>
        <taxon>Metazoa</taxon>
        <taxon>Ecdysozoa</taxon>
        <taxon>Arthropoda</taxon>
        <taxon>Hexapoda</taxon>
        <taxon>Insecta</taxon>
        <taxon>Pterygota</taxon>
        <taxon>Neoptera</taxon>
        <taxon>Paraneoptera</taxon>
        <taxon>Hemiptera</taxon>
        <taxon>Auchenorrhyncha</taxon>
        <taxon>Fulgoroidea</taxon>
        <taxon>Delphacidae</taxon>
        <taxon>Criomorphinae</taxon>
        <taxon>Laodelphax</taxon>
    </lineage>
</organism>
<dbReference type="SMART" id="SM01102">
    <property type="entry name" value="CRM1_C"/>
    <property type="match status" value="1"/>
</dbReference>
<evidence type="ECO:0000256" key="2">
    <source>
        <dbReference type="ARBA" id="ARBA00009466"/>
    </source>
</evidence>
<comment type="subcellular location">
    <subcellularLocation>
        <location evidence="1">Nucleus</location>
    </subcellularLocation>
</comment>
<evidence type="ECO:0000259" key="8">
    <source>
        <dbReference type="PROSITE" id="PS50166"/>
    </source>
</evidence>
<name>A0A482WNY4_LAOST</name>
<dbReference type="AlphaFoldDB" id="A0A482WNY4"/>
<dbReference type="InterPro" id="IPR041235">
    <property type="entry name" value="Exp1_repeat_2"/>
</dbReference>
<dbReference type="GO" id="GO:0000055">
    <property type="term" value="P:ribosomal large subunit export from nucleus"/>
    <property type="evidence" value="ECO:0007669"/>
    <property type="project" value="TreeGrafter"/>
</dbReference>
<protein>
    <recommendedName>
        <fullName evidence="7">Exportin-1</fullName>
    </recommendedName>
</protein>
<dbReference type="InterPro" id="IPR016024">
    <property type="entry name" value="ARM-type_fold"/>
</dbReference>
<dbReference type="InterPro" id="IPR001494">
    <property type="entry name" value="Importin-beta_N"/>
</dbReference>
<dbReference type="SUPFAM" id="SSF48371">
    <property type="entry name" value="ARM repeat"/>
    <property type="match status" value="2"/>
</dbReference>
<evidence type="ECO:0000256" key="6">
    <source>
        <dbReference type="ARBA" id="ARBA00023242"/>
    </source>
</evidence>
<dbReference type="PROSITE" id="PS50166">
    <property type="entry name" value="IMPORTIN_B_NT"/>
    <property type="match status" value="1"/>
</dbReference>
<keyword evidence="10" id="KW-1185">Reference proteome</keyword>
<keyword evidence="6" id="KW-0539">Nucleus</keyword>
<comment type="similarity">
    <text evidence="2">Belongs to the exportin family.</text>
</comment>
<evidence type="ECO:0000313" key="10">
    <source>
        <dbReference type="Proteomes" id="UP000291343"/>
    </source>
</evidence>
<dbReference type="InterPro" id="IPR014877">
    <property type="entry name" value="XPO1_C_dom"/>
</dbReference>
<dbReference type="Pfam" id="PF18777">
    <property type="entry name" value="CRM1_repeat"/>
    <property type="match status" value="1"/>
</dbReference>
<dbReference type="InParanoid" id="A0A482WNY4"/>
<comment type="caution">
    <text evidence="9">The sequence shown here is derived from an EMBL/GenBank/DDBJ whole genome shotgun (WGS) entry which is preliminary data.</text>
</comment>
<evidence type="ECO:0000256" key="5">
    <source>
        <dbReference type="ARBA" id="ARBA00022927"/>
    </source>
</evidence>
<dbReference type="InterPro" id="IPR000863">
    <property type="entry name" value="Sulfotransferase_dom"/>
</dbReference>
<dbReference type="GO" id="GO:0005737">
    <property type="term" value="C:cytoplasm"/>
    <property type="evidence" value="ECO:0007669"/>
    <property type="project" value="TreeGrafter"/>
</dbReference>
<dbReference type="InterPro" id="IPR045065">
    <property type="entry name" value="XPO1/5"/>
</dbReference>
<feature type="domain" description="Importin N-terminal" evidence="8">
    <location>
        <begin position="43"/>
        <end position="109"/>
    </location>
</feature>
<dbReference type="GO" id="GO:0005049">
    <property type="term" value="F:nuclear export signal receptor activity"/>
    <property type="evidence" value="ECO:0007669"/>
    <property type="project" value="InterPro"/>
</dbReference>
<dbReference type="GO" id="GO:0000056">
    <property type="term" value="P:ribosomal small subunit export from nucleus"/>
    <property type="evidence" value="ECO:0007669"/>
    <property type="project" value="TreeGrafter"/>
</dbReference>
<evidence type="ECO:0000313" key="9">
    <source>
        <dbReference type="EMBL" id="RZF35299.1"/>
    </source>
</evidence>
<evidence type="ECO:0000256" key="1">
    <source>
        <dbReference type="ARBA" id="ARBA00004123"/>
    </source>
</evidence>